<dbReference type="EMBL" id="MDEC01000012">
    <property type="protein sequence ID" value="PPU64090.1"/>
    <property type="molecule type" value="Genomic_DNA"/>
</dbReference>
<reference evidence="2 3" key="1">
    <citation type="submission" date="2016-08" db="EMBL/GenBank/DDBJ databases">
        <authorList>
            <person name="Seilhamer J.J."/>
        </authorList>
    </citation>
    <scope>NUCLEOTIDE SEQUENCE [LARGE SCALE GENOMIC DNA]</scope>
    <source>
        <strain evidence="2 3">CFBP4690</strain>
    </source>
</reference>
<dbReference type="EMBL" id="JBJGBS010000005">
    <property type="protein sequence ID" value="MFO3703766.1"/>
    <property type="molecule type" value="Genomic_DNA"/>
</dbReference>
<evidence type="ECO:0000313" key="3">
    <source>
        <dbReference type="Proteomes" id="UP000237872"/>
    </source>
</evidence>
<reference evidence="1 4" key="2">
    <citation type="submission" date="2024-11" db="EMBL/GenBank/DDBJ databases">
        <title>Genome sequencing of Xanthomonas codiaei.</title>
        <authorList>
            <person name="Studholme D.J."/>
        </authorList>
    </citation>
    <scope>NUCLEOTIDE SEQUENCE [LARGE SCALE GENOMIC DNA]</scope>
    <source>
        <strain evidence="1 4">NCPPB 4350</strain>
    </source>
</reference>
<evidence type="ECO:0000313" key="2">
    <source>
        <dbReference type="EMBL" id="PPU64090.1"/>
    </source>
</evidence>
<protein>
    <recommendedName>
        <fullName evidence="5">ABC-type transport auxiliary lipoprotein component domain-containing protein</fullName>
    </recommendedName>
</protein>
<dbReference type="Proteomes" id="UP001637990">
    <property type="component" value="Unassembled WGS sequence"/>
</dbReference>
<dbReference type="AlphaFoldDB" id="A0A2S7CRG3"/>
<sequence>MSRASRILIVVLLCLLLPACVSLQAPRYQPGIDNSAALLRQPLALKVGSFGAAAGVENHSLSLRGNPLKSGGDGTYAGYLRDALIDELRTGRALSAGNAAELRGTLTRNIVNAAGVRTGRAQLAARFVVLRDGHVAYDRELAIEHQWEASFIGAVAVSAATDNYGTAVQKLIGALVNDPAFIAAARDR</sequence>
<evidence type="ECO:0000313" key="4">
    <source>
        <dbReference type="Proteomes" id="UP001637990"/>
    </source>
</evidence>
<dbReference type="RefSeq" id="WP_104540913.1">
    <property type="nucleotide sequence ID" value="NZ_JBJGBS010000005.1"/>
</dbReference>
<evidence type="ECO:0008006" key="5">
    <source>
        <dbReference type="Google" id="ProtNLM"/>
    </source>
</evidence>
<name>A0A2S7CRG3_9XANT</name>
<keyword evidence="4" id="KW-1185">Reference proteome</keyword>
<dbReference type="OrthoDB" id="7596528at2"/>
<gene>
    <name evidence="1" type="ORF">ACI6Q5_01985</name>
    <name evidence="2" type="ORF">XcodCFBP4690_10635</name>
</gene>
<dbReference type="Proteomes" id="UP000237872">
    <property type="component" value="Unassembled WGS sequence"/>
</dbReference>
<comment type="caution">
    <text evidence="2">The sequence shown here is derived from an EMBL/GenBank/DDBJ whole genome shotgun (WGS) entry which is preliminary data.</text>
</comment>
<evidence type="ECO:0000313" key="1">
    <source>
        <dbReference type="EMBL" id="MFO3703766.1"/>
    </source>
</evidence>
<accession>A0A2S7CRG3</accession>
<organism evidence="2 3">
    <name type="scientific">Xanthomonas codiaei</name>
    <dbReference type="NCBI Taxonomy" id="56463"/>
    <lineage>
        <taxon>Bacteria</taxon>
        <taxon>Pseudomonadati</taxon>
        <taxon>Pseudomonadota</taxon>
        <taxon>Gammaproteobacteria</taxon>
        <taxon>Lysobacterales</taxon>
        <taxon>Lysobacteraceae</taxon>
        <taxon>Xanthomonas</taxon>
    </lineage>
</organism>
<proteinExistence type="predicted"/>